<dbReference type="EMBL" id="JALJOV010001696">
    <property type="protein sequence ID" value="KAK9843378.1"/>
    <property type="molecule type" value="Genomic_DNA"/>
</dbReference>
<dbReference type="InterPro" id="IPR036511">
    <property type="entry name" value="TGT-like_sf"/>
</dbReference>
<dbReference type="SUPFAM" id="SSF51713">
    <property type="entry name" value="tRNA-guanine transglycosylase"/>
    <property type="match status" value="2"/>
</dbReference>
<feature type="compositionally biased region" description="Pro residues" evidence="1">
    <location>
        <begin position="249"/>
        <end position="260"/>
    </location>
</feature>
<feature type="compositionally biased region" description="Polar residues" evidence="1">
    <location>
        <begin position="444"/>
        <end position="462"/>
    </location>
</feature>
<dbReference type="AlphaFoldDB" id="A0AAW1SDC0"/>
<feature type="compositionally biased region" description="Basic and acidic residues" evidence="1">
    <location>
        <begin position="434"/>
        <end position="443"/>
    </location>
</feature>
<dbReference type="GO" id="GO:0006400">
    <property type="term" value="P:tRNA modification"/>
    <property type="evidence" value="ECO:0007669"/>
    <property type="project" value="InterPro"/>
</dbReference>
<name>A0AAW1SDC0_9CHLO</name>
<proteinExistence type="predicted"/>
<comment type="caution">
    <text evidence="3">The sequence shown here is derived from an EMBL/GenBank/DDBJ whole genome shotgun (WGS) entry which is preliminary data.</text>
</comment>
<feature type="compositionally biased region" description="Low complexity" evidence="1">
    <location>
        <begin position="386"/>
        <end position="397"/>
    </location>
</feature>
<sequence>MAQSLPTPYGLQLDLHSFLQDLSHSHLEAYSAGVHEFCGLQACPFLALGRDPLQAFSKIAKGSRDGVFTATHAGLRLITPAMQMEAARAMRPDAVAALSAEVPAAMSGKAAVEASKRGLCWLDTCLQAMAEEPVLQGATQMWASVQGGRHIELRSENAAAATSRQGVQGVVIGGLGTGESPEQQREMLRASIAAVPDHLPRMASGMGSSPQDMLFAVSQGVDLLDGSMAIVATLRGHALSLGHGDCHSTPPPVPHAPPAGPFESPNADGKRRLSAASADRRPNGSSGAPPACSKAEVGDNAAGESMRGDFPTGQTAASGMGNPVSASPEALANSPESADHAQGDSLDGQQPLPAVNSANARRVGSDAAAPVPTADGLAERHALDEQSGLGTGSTQGTPAAGDLAHHPSVSLSHENAAHVTAHGDGTKRLLDEAGEHSGHRDESNPQLAGSAQPASPSDTASADKSVRSSRGKTQEVPAQPGRLDSGPGTAKKTLARLQYGPEQSDKDTGKPPWVLDLWRSVYAHDARPLVPGCSCYACRRHSRAYLHHLLQTQEMLAQVLLELHNTHQALHLFSAIQRAVRQGCLVELQISLGLL</sequence>
<accession>A0AAW1SDC0</accession>
<dbReference type="NCBIfam" id="TIGR00449">
    <property type="entry name" value="tgt_general"/>
    <property type="match status" value="2"/>
</dbReference>
<dbReference type="Pfam" id="PF01702">
    <property type="entry name" value="TGT"/>
    <property type="match status" value="2"/>
</dbReference>
<dbReference type="Gene3D" id="3.20.20.105">
    <property type="entry name" value="Queuine tRNA-ribosyltransferase-like"/>
    <property type="match status" value="2"/>
</dbReference>
<dbReference type="PANTHER" id="PTHR46064:SF1">
    <property type="entry name" value="QUEUINE TRNA-RIBOSYLTRANSFERASE ACCESSORY SUBUNIT 2"/>
    <property type="match status" value="1"/>
</dbReference>
<reference evidence="3 4" key="1">
    <citation type="journal article" date="2024" name="Nat. Commun.">
        <title>Phylogenomics reveals the evolutionary origins of lichenization in chlorophyte algae.</title>
        <authorList>
            <person name="Puginier C."/>
            <person name="Libourel C."/>
            <person name="Otte J."/>
            <person name="Skaloud P."/>
            <person name="Haon M."/>
            <person name="Grisel S."/>
            <person name="Petersen M."/>
            <person name="Berrin J.G."/>
            <person name="Delaux P.M."/>
            <person name="Dal Grande F."/>
            <person name="Keller J."/>
        </authorList>
    </citation>
    <scope>NUCLEOTIDE SEQUENCE [LARGE SCALE GENOMIC DNA]</scope>
    <source>
        <strain evidence="3 4">SAG 2523</strain>
    </source>
</reference>
<gene>
    <name evidence="3" type="ORF">WJX84_005133</name>
</gene>
<evidence type="ECO:0000259" key="2">
    <source>
        <dbReference type="Pfam" id="PF01702"/>
    </source>
</evidence>
<dbReference type="Proteomes" id="UP001485043">
    <property type="component" value="Unassembled WGS sequence"/>
</dbReference>
<feature type="domain" description="tRNA-guanine(15) transglycosylase-like" evidence="2">
    <location>
        <begin position="514"/>
        <end position="589"/>
    </location>
</feature>
<evidence type="ECO:0000256" key="1">
    <source>
        <dbReference type="SAM" id="MobiDB-lite"/>
    </source>
</evidence>
<feature type="region of interest" description="Disordered" evidence="1">
    <location>
        <begin position="434"/>
        <end position="490"/>
    </location>
</feature>
<dbReference type="InterPro" id="IPR050852">
    <property type="entry name" value="Queuine_tRNA-ribosyltrfase"/>
</dbReference>
<feature type="domain" description="tRNA-guanine(15) transglycosylase-like" evidence="2">
    <location>
        <begin position="30"/>
        <end position="258"/>
    </location>
</feature>
<dbReference type="InterPro" id="IPR002616">
    <property type="entry name" value="tRNA_ribo_trans-like"/>
</dbReference>
<keyword evidence="4" id="KW-1185">Reference proteome</keyword>
<evidence type="ECO:0000313" key="4">
    <source>
        <dbReference type="Proteomes" id="UP001485043"/>
    </source>
</evidence>
<feature type="region of interest" description="Disordered" evidence="1">
    <location>
        <begin position="386"/>
        <end position="406"/>
    </location>
</feature>
<evidence type="ECO:0000313" key="3">
    <source>
        <dbReference type="EMBL" id="KAK9843378.1"/>
    </source>
</evidence>
<protein>
    <recommendedName>
        <fullName evidence="2">tRNA-guanine(15) transglycosylase-like domain-containing protein</fullName>
    </recommendedName>
</protein>
<organism evidence="3 4">
    <name type="scientific">Apatococcus fuscideae</name>
    <dbReference type="NCBI Taxonomy" id="2026836"/>
    <lineage>
        <taxon>Eukaryota</taxon>
        <taxon>Viridiplantae</taxon>
        <taxon>Chlorophyta</taxon>
        <taxon>core chlorophytes</taxon>
        <taxon>Trebouxiophyceae</taxon>
        <taxon>Chlorellales</taxon>
        <taxon>Chlorellaceae</taxon>
        <taxon>Apatococcus</taxon>
    </lineage>
</organism>
<dbReference type="PANTHER" id="PTHR46064">
    <property type="entry name" value="QUEUINE TRNA-RIBOSYLTRANSFERASE ACCESSORY SUBUNIT 2"/>
    <property type="match status" value="1"/>
</dbReference>
<feature type="region of interest" description="Disordered" evidence="1">
    <location>
        <begin position="243"/>
        <end position="353"/>
    </location>
</feature>